<comment type="caution">
    <text evidence="1">The sequence shown here is derived from an EMBL/GenBank/DDBJ whole genome shotgun (WGS) entry which is preliminary data.</text>
</comment>
<sequence length="639" mass="69922">MEASSLKRSLTREEGHFALPLTRNEAPVSETNNSISFEKDFVAEGNFADYSSACTGAQVSSAKHKVGEGLLGQVVYTNCPCVISLDNDAASRSMEVPFAQRGVSLPFHSTKTSQLVPADSHGVLQLGSFEEVAGDAAISARVRENFLAQYSNYSQHGLVAQTVPFPVEVTYDPLPLGIREVNPGYKITMSQLDKSEEASLYEILPFPNDLMDPDTGNSVEDINFWISCLKEQCPTFGACGSANSNDSTCAGQRPCDNGILKKDSGNDVCSPISIGVIGDTFSFPPGCELHKALGPAFMKQELNTVSESFASSGNLSSISDLHGKMNVLSESNKLTPCVLREKAEAFLGTMVTSLSEMPGASSVSNLYDVKTSIPLLTQIPVVSPAYGNSNASSFVQVDSLSEHNATEASDNGHNSFGQSSGHSIKNLMSMLIDKELDNLPLPHVPMRRWNKQSTGSRKRGRAWENQRPRPRDRQLIQERLKELRELVPKGAKCSIDSLLDQAIKHMNFLGRVIKQAEKLAKIATLKETGHNSDSSDDDSHQAMVFEGKIETFPIAIEDLSQPGHMLIKMKCSEHGLFLQMAQVISRLPLTILKGLLEIHSNDMWACFIVEVTEGFHKMDIFWSLMQLRRHVKGPLPSKV</sequence>
<protein>
    <submittedName>
        <fullName evidence="1">Uncharacterized protein</fullName>
    </submittedName>
</protein>
<name>A0ACB9M3Z6_9MYRT</name>
<keyword evidence="2" id="KW-1185">Reference proteome</keyword>
<dbReference type="Proteomes" id="UP001057402">
    <property type="component" value="Chromosome 10"/>
</dbReference>
<organism evidence="1 2">
    <name type="scientific">Melastoma candidum</name>
    <dbReference type="NCBI Taxonomy" id="119954"/>
    <lineage>
        <taxon>Eukaryota</taxon>
        <taxon>Viridiplantae</taxon>
        <taxon>Streptophyta</taxon>
        <taxon>Embryophyta</taxon>
        <taxon>Tracheophyta</taxon>
        <taxon>Spermatophyta</taxon>
        <taxon>Magnoliopsida</taxon>
        <taxon>eudicotyledons</taxon>
        <taxon>Gunneridae</taxon>
        <taxon>Pentapetalae</taxon>
        <taxon>rosids</taxon>
        <taxon>malvids</taxon>
        <taxon>Myrtales</taxon>
        <taxon>Melastomataceae</taxon>
        <taxon>Melastomatoideae</taxon>
        <taxon>Melastomateae</taxon>
        <taxon>Melastoma</taxon>
    </lineage>
</organism>
<reference evidence="2" key="1">
    <citation type="journal article" date="2023" name="Front. Plant Sci.">
        <title>Chromosomal-level genome assembly of Melastoma candidum provides insights into trichome evolution.</title>
        <authorList>
            <person name="Zhong Y."/>
            <person name="Wu W."/>
            <person name="Sun C."/>
            <person name="Zou P."/>
            <person name="Liu Y."/>
            <person name="Dai S."/>
            <person name="Zhou R."/>
        </authorList>
    </citation>
    <scope>NUCLEOTIDE SEQUENCE [LARGE SCALE GENOMIC DNA]</scope>
</reference>
<evidence type="ECO:0000313" key="2">
    <source>
        <dbReference type="Proteomes" id="UP001057402"/>
    </source>
</evidence>
<proteinExistence type="predicted"/>
<dbReference type="EMBL" id="CM042889">
    <property type="protein sequence ID" value="KAI4318974.1"/>
    <property type="molecule type" value="Genomic_DNA"/>
</dbReference>
<accession>A0ACB9M3Z6</accession>
<gene>
    <name evidence="1" type="ORF">MLD38_032626</name>
</gene>
<evidence type="ECO:0000313" key="1">
    <source>
        <dbReference type="EMBL" id="KAI4318974.1"/>
    </source>
</evidence>